<dbReference type="AlphaFoldDB" id="A0A0K2UA73"/>
<organism evidence="1">
    <name type="scientific">Lepeophtheirus salmonis</name>
    <name type="common">Salmon louse</name>
    <name type="synonym">Caligus salmonis</name>
    <dbReference type="NCBI Taxonomy" id="72036"/>
    <lineage>
        <taxon>Eukaryota</taxon>
        <taxon>Metazoa</taxon>
        <taxon>Ecdysozoa</taxon>
        <taxon>Arthropoda</taxon>
        <taxon>Crustacea</taxon>
        <taxon>Multicrustacea</taxon>
        <taxon>Hexanauplia</taxon>
        <taxon>Copepoda</taxon>
        <taxon>Siphonostomatoida</taxon>
        <taxon>Caligidae</taxon>
        <taxon>Lepeophtheirus</taxon>
    </lineage>
</organism>
<dbReference type="EMBL" id="HACA01017778">
    <property type="protein sequence ID" value="CDW35139.1"/>
    <property type="molecule type" value="Transcribed_RNA"/>
</dbReference>
<name>A0A0K2UA73_LEPSM</name>
<reference evidence="1" key="1">
    <citation type="submission" date="2014-05" db="EMBL/GenBank/DDBJ databases">
        <authorList>
            <person name="Chronopoulou M."/>
        </authorList>
    </citation>
    <scope>NUCLEOTIDE SEQUENCE</scope>
    <source>
        <tissue evidence="1">Whole organism</tissue>
    </source>
</reference>
<evidence type="ECO:0000313" key="1">
    <source>
        <dbReference type="EMBL" id="CDW35139.1"/>
    </source>
</evidence>
<proteinExistence type="predicted"/>
<protein>
    <submittedName>
        <fullName evidence="1">Uncharacterized protein</fullName>
    </submittedName>
</protein>
<sequence length="64" mass="7977">MYCIYICIMYDWEDSWFHINCYFVQFFSNFLTCIPTKPSPLSDRHLHSPYWVKHIFSFFYCQDT</sequence>
<accession>A0A0K2UA73</accession>